<comment type="cofactor">
    <cofactor evidence="1 6">
        <name>pyridoxal 5'-phosphate</name>
        <dbReference type="ChEBI" id="CHEBI:597326"/>
    </cofactor>
</comment>
<comment type="similarity">
    <text evidence="6">Belongs to the class-II pyridoxal-phosphate-dependent aminotransferase family. Histidinol-phosphate aminotransferase subfamily.</text>
</comment>
<keyword evidence="6" id="KW-0028">Amino-acid biosynthesis</keyword>
<keyword evidence="4 6" id="KW-0808">Transferase</keyword>
<dbReference type="AlphaFoldDB" id="A0AAU0UJW8"/>
<evidence type="ECO:0000256" key="6">
    <source>
        <dbReference type="HAMAP-Rule" id="MF_01023"/>
    </source>
</evidence>
<keyword evidence="3 6" id="KW-0032">Aminotransferase</keyword>
<feature type="domain" description="Aminotransferase class I/classII large" evidence="7">
    <location>
        <begin position="34"/>
        <end position="360"/>
    </location>
</feature>
<dbReference type="SUPFAM" id="SSF53383">
    <property type="entry name" value="PLP-dependent transferases"/>
    <property type="match status" value="1"/>
</dbReference>
<dbReference type="GO" id="GO:0004400">
    <property type="term" value="F:histidinol-phosphate transaminase activity"/>
    <property type="evidence" value="ECO:0007669"/>
    <property type="project" value="UniProtKB-UniRule"/>
</dbReference>
<dbReference type="HAMAP" id="MF_01023">
    <property type="entry name" value="HisC_aminotrans_2"/>
    <property type="match status" value="1"/>
</dbReference>
<feature type="modified residue" description="N6-(pyridoxal phosphate)lysine" evidence="6">
    <location>
        <position position="227"/>
    </location>
</feature>
<name>A0AAU0UJW8_9FIRM</name>
<dbReference type="Proteomes" id="UP001329915">
    <property type="component" value="Chromosome"/>
</dbReference>
<evidence type="ECO:0000256" key="4">
    <source>
        <dbReference type="ARBA" id="ARBA00022679"/>
    </source>
</evidence>
<evidence type="ECO:0000256" key="2">
    <source>
        <dbReference type="ARBA" id="ARBA00011738"/>
    </source>
</evidence>
<reference evidence="8 9" key="1">
    <citation type="submission" date="2023-04" db="EMBL/GenBank/DDBJ databases">
        <authorList>
            <person name="Hsu D."/>
        </authorList>
    </citation>
    <scope>NUCLEOTIDE SEQUENCE [LARGE SCALE GENOMIC DNA]</scope>
    <source>
        <strain evidence="8 9">MK1</strain>
    </source>
</reference>
<dbReference type="CDD" id="cd00609">
    <property type="entry name" value="AAT_like"/>
    <property type="match status" value="1"/>
</dbReference>
<dbReference type="RefSeq" id="WP_366924060.1">
    <property type="nucleotide sequence ID" value="NZ_CP121694.1"/>
</dbReference>
<evidence type="ECO:0000256" key="3">
    <source>
        <dbReference type="ARBA" id="ARBA00022576"/>
    </source>
</evidence>
<keyword evidence="9" id="KW-1185">Reference proteome</keyword>
<dbReference type="InterPro" id="IPR015421">
    <property type="entry name" value="PyrdxlP-dep_Trfase_major"/>
</dbReference>
<evidence type="ECO:0000313" key="8">
    <source>
        <dbReference type="EMBL" id="WRO21205.1"/>
    </source>
</evidence>
<dbReference type="InterPro" id="IPR004839">
    <property type="entry name" value="Aminotransferase_I/II_large"/>
</dbReference>
<evidence type="ECO:0000313" key="9">
    <source>
        <dbReference type="Proteomes" id="UP001329915"/>
    </source>
</evidence>
<dbReference type="InterPro" id="IPR050106">
    <property type="entry name" value="HistidinolP_aminotransfase"/>
</dbReference>
<dbReference type="EMBL" id="CP121694">
    <property type="protein sequence ID" value="WRO21205.1"/>
    <property type="molecule type" value="Genomic_DNA"/>
</dbReference>
<comment type="catalytic activity">
    <reaction evidence="6">
        <text>L-histidinol phosphate + 2-oxoglutarate = 3-(imidazol-4-yl)-2-oxopropyl phosphate + L-glutamate</text>
        <dbReference type="Rhea" id="RHEA:23744"/>
        <dbReference type="ChEBI" id="CHEBI:16810"/>
        <dbReference type="ChEBI" id="CHEBI:29985"/>
        <dbReference type="ChEBI" id="CHEBI:57766"/>
        <dbReference type="ChEBI" id="CHEBI:57980"/>
        <dbReference type="EC" id="2.6.1.9"/>
    </reaction>
</comment>
<proteinExistence type="inferred from homology"/>
<dbReference type="EC" id="2.6.1.9" evidence="6"/>
<evidence type="ECO:0000256" key="1">
    <source>
        <dbReference type="ARBA" id="ARBA00001933"/>
    </source>
</evidence>
<dbReference type="InterPro" id="IPR005861">
    <property type="entry name" value="HisP_aminotrans"/>
</dbReference>
<gene>
    <name evidence="6 8" type="primary">hisC</name>
    <name evidence="8" type="ORF">MFMK1_001001</name>
</gene>
<dbReference type="PANTHER" id="PTHR43643:SF3">
    <property type="entry name" value="HISTIDINOL-PHOSPHATE AMINOTRANSFERASE"/>
    <property type="match status" value="1"/>
</dbReference>
<accession>A0AAU0UJW8</accession>
<keyword evidence="6" id="KW-0368">Histidine biosynthesis</keyword>
<dbReference type="NCBIfam" id="TIGR01141">
    <property type="entry name" value="hisC"/>
    <property type="match status" value="1"/>
</dbReference>
<dbReference type="KEGG" id="dbc:MFMK1_001001"/>
<comment type="subunit">
    <text evidence="2 6">Homodimer.</text>
</comment>
<dbReference type="Gene3D" id="3.90.1150.10">
    <property type="entry name" value="Aspartate Aminotransferase, domain 1"/>
    <property type="match status" value="1"/>
</dbReference>
<dbReference type="PANTHER" id="PTHR43643">
    <property type="entry name" value="HISTIDINOL-PHOSPHATE AMINOTRANSFERASE 2"/>
    <property type="match status" value="1"/>
</dbReference>
<dbReference type="GO" id="GO:0030170">
    <property type="term" value="F:pyridoxal phosphate binding"/>
    <property type="evidence" value="ECO:0007669"/>
    <property type="project" value="InterPro"/>
</dbReference>
<dbReference type="Gene3D" id="3.40.640.10">
    <property type="entry name" value="Type I PLP-dependent aspartate aminotransferase-like (Major domain)"/>
    <property type="match status" value="1"/>
</dbReference>
<protein>
    <recommendedName>
        <fullName evidence="6">Histidinol-phosphate aminotransferase</fullName>
        <ecNumber evidence="6">2.6.1.9</ecNumber>
    </recommendedName>
    <alternativeName>
        <fullName evidence="6">Imidazole acetol-phosphate transaminase</fullName>
    </alternativeName>
</protein>
<sequence length="369" mass="40944">MEVSKLVRENLAAMKPYVPGKPIEEVERELGISNVIKLASNENPLGPSAKAVEAMMRTAAKAHIYPDGNCYYLKDELAKQFGVSADYLMVGNGSDELLKLIAETFLKPGDEVVMAQPSFSEYIFATKLMDAKCIHVPLNNFTHDLTEMAAKITKRTKLLFVCNPNNPTGTVVTKAEVEQLLAKVPEHVMVIFDEAYYEYVQDGDYPETLEYVKDGAKNVIVLRTFSKIHALAGLRVGYGLAHPEVLGWINRTREPFNVNIMAQAAAVASLQDSGHVKASVELNERGKAQLYKGFEERGMKYVPTEANFMLAKVGVSSKELFPLLLKEGVIVRTGDIFGLDEYIRLTIGKEEENERFFNALDKALGQLTG</sequence>
<comment type="pathway">
    <text evidence="6">Amino-acid biosynthesis; L-histidine biosynthesis; L-histidine from 5-phospho-alpha-D-ribose 1-diphosphate: step 7/9.</text>
</comment>
<dbReference type="Pfam" id="PF00155">
    <property type="entry name" value="Aminotran_1_2"/>
    <property type="match status" value="1"/>
</dbReference>
<dbReference type="InterPro" id="IPR015422">
    <property type="entry name" value="PyrdxlP-dep_Trfase_small"/>
</dbReference>
<evidence type="ECO:0000259" key="7">
    <source>
        <dbReference type="Pfam" id="PF00155"/>
    </source>
</evidence>
<organism evidence="8 9">
    <name type="scientific">Metallumcola ferriviriculae</name>
    <dbReference type="NCBI Taxonomy" id="3039180"/>
    <lineage>
        <taxon>Bacteria</taxon>
        <taxon>Bacillati</taxon>
        <taxon>Bacillota</taxon>
        <taxon>Clostridia</taxon>
        <taxon>Neomoorellales</taxon>
        <taxon>Desulfitibacteraceae</taxon>
        <taxon>Metallumcola</taxon>
    </lineage>
</organism>
<keyword evidence="5 6" id="KW-0663">Pyridoxal phosphate</keyword>
<dbReference type="GO" id="GO:0000105">
    <property type="term" value="P:L-histidine biosynthetic process"/>
    <property type="evidence" value="ECO:0007669"/>
    <property type="project" value="UniProtKB-UniRule"/>
</dbReference>
<evidence type="ECO:0000256" key="5">
    <source>
        <dbReference type="ARBA" id="ARBA00022898"/>
    </source>
</evidence>
<dbReference type="InterPro" id="IPR015424">
    <property type="entry name" value="PyrdxlP-dep_Trfase"/>
</dbReference>